<reference evidence="4" key="1">
    <citation type="journal article" date="2019" name="Int. J. Syst. Evol. Microbiol.">
        <title>The Global Catalogue of Microorganisms (GCM) 10K type strain sequencing project: providing services to taxonomists for standard genome sequencing and annotation.</title>
        <authorList>
            <consortium name="The Broad Institute Genomics Platform"/>
            <consortium name="The Broad Institute Genome Sequencing Center for Infectious Disease"/>
            <person name="Wu L."/>
            <person name="Ma J."/>
        </authorList>
    </citation>
    <scope>NUCLEOTIDE SEQUENCE [LARGE SCALE GENOMIC DNA]</scope>
    <source>
        <strain evidence="4">CGMCC 4.1467</strain>
    </source>
</reference>
<proteinExistence type="predicted"/>
<dbReference type="SUPFAM" id="SSF49785">
    <property type="entry name" value="Galactose-binding domain-like"/>
    <property type="match status" value="1"/>
</dbReference>
<evidence type="ECO:0000313" key="4">
    <source>
        <dbReference type="Proteomes" id="UP001596472"/>
    </source>
</evidence>
<gene>
    <name evidence="3" type="ORF">ACFQY0_09835</name>
</gene>
<sequence>MKRSNFCAAVAFATLVVPLQAESQTTLYDSMPAPFVWTPDELGTTPEGGFLTAQGFTTGPDGAVGSVSLPLARIGSPDGQVSVEIWDEDSGHPGSKVASLGVVGLSTLNTNDEGGSIILFQDPVTGLLPHTTYYLLIDSTGATIPDLENTFFMNTTEDATGTNGGPKLQLQVPGEEWVFAPDVIEGEPVDYLVMSVESPKRATLCYEQASLGFRNGPIDPGRDLSRDFETYEASPADLSISEGSSNFRWDNFILPQAEVLTKVRWTCLFVGNGSSPPSDEGKYRVAIWADKNGEVDHDGLNGFIHEEIRPATEVQRSDDLRPLVWNGTSYPAHELSLEFVNPFELAANTRYWLSVEYIHPEGNSHAPFHYWACGSAGPGPVKQMSWAEIIHPLQEVGDPWRHAAFSLYSTPVNDTDNDSMEDGWEEREGLDPTTDDAFDDPDNDGSNNLQEYENRTDPHEPDSDGDGLLDGVETKTGIYVDATNTGTYPNHADSDFDGLSDGAEIPMAGDSQATNPNLRDTDGDGFGDSLERQQNLAPNDPDSFPSFRYLGTGNEALMGGGLTTGSSAAEISHESFDFFGVSSTPNSLFDNQLGGDFQWKTRSADRTGIFPYLYAQVTFPEAIVLSHFTISSGNRLGNNPLAFEIQGSNDGTHFETIFHWANPGESIWTTRDQVVRFDSGTHFRLPAAYRVIRFSTHHYSDVQLGSEFVLGEIELFGTSEPLRINSVAPLAGENAVKLSWNSLELPDVRYLVERSFDLETWETIASDVSSEGASTSFIDSNFEALPTRVFYRISDDE</sequence>
<dbReference type="InterPro" id="IPR008979">
    <property type="entry name" value="Galactose-bd-like_sf"/>
</dbReference>
<evidence type="ECO:0000313" key="3">
    <source>
        <dbReference type="EMBL" id="MFC7337475.1"/>
    </source>
</evidence>
<evidence type="ECO:0000256" key="2">
    <source>
        <dbReference type="SAM" id="SignalP"/>
    </source>
</evidence>
<keyword evidence="4" id="KW-1185">Reference proteome</keyword>
<feature type="compositionally biased region" description="Acidic residues" evidence="1">
    <location>
        <begin position="415"/>
        <end position="425"/>
    </location>
</feature>
<dbReference type="Gene3D" id="2.60.120.260">
    <property type="entry name" value="Galactose-binding domain-like"/>
    <property type="match status" value="1"/>
</dbReference>
<feature type="compositionally biased region" description="Basic and acidic residues" evidence="1">
    <location>
        <begin position="452"/>
        <end position="462"/>
    </location>
</feature>
<feature type="region of interest" description="Disordered" evidence="1">
    <location>
        <begin position="411"/>
        <end position="529"/>
    </location>
</feature>
<feature type="chain" id="PRO_5045928896" evidence="2">
    <location>
        <begin position="24"/>
        <end position="797"/>
    </location>
</feature>
<protein>
    <submittedName>
        <fullName evidence="3">Choice-of-anchor R domain-containing protein</fullName>
    </submittedName>
</protein>
<keyword evidence="2" id="KW-0732">Signal</keyword>
<name>A0ABW2L7E8_9BACT</name>
<accession>A0ABW2L7E8</accession>
<dbReference type="EMBL" id="JBHTBS010000004">
    <property type="protein sequence ID" value="MFC7337475.1"/>
    <property type="molecule type" value="Genomic_DNA"/>
</dbReference>
<comment type="caution">
    <text evidence="3">The sequence shown here is derived from an EMBL/GenBank/DDBJ whole genome shotgun (WGS) entry which is preliminary data.</text>
</comment>
<evidence type="ECO:0000256" key="1">
    <source>
        <dbReference type="SAM" id="MobiDB-lite"/>
    </source>
</evidence>
<dbReference type="RefSeq" id="WP_379711790.1">
    <property type="nucleotide sequence ID" value="NZ_JBHTBS010000004.1"/>
</dbReference>
<organism evidence="3 4">
    <name type="scientific">Haloferula chungangensis</name>
    <dbReference type="NCBI Taxonomy" id="1048331"/>
    <lineage>
        <taxon>Bacteria</taxon>
        <taxon>Pseudomonadati</taxon>
        <taxon>Verrucomicrobiota</taxon>
        <taxon>Verrucomicrobiia</taxon>
        <taxon>Verrucomicrobiales</taxon>
        <taxon>Verrucomicrobiaceae</taxon>
        <taxon>Haloferula</taxon>
    </lineage>
</organism>
<feature type="signal peptide" evidence="2">
    <location>
        <begin position="1"/>
        <end position="23"/>
    </location>
</feature>
<dbReference type="NCBIfam" id="NF041539">
    <property type="entry name" value="choice_anch_R"/>
    <property type="match status" value="1"/>
</dbReference>
<dbReference type="Proteomes" id="UP001596472">
    <property type="component" value="Unassembled WGS sequence"/>
</dbReference>
<feature type="compositionally biased region" description="Acidic residues" evidence="1">
    <location>
        <begin position="433"/>
        <end position="443"/>
    </location>
</feature>